<dbReference type="EMBL" id="FNGA01000002">
    <property type="protein sequence ID" value="SDK92795.1"/>
    <property type="molecule type" value="Genomic_DNA"/>
</dbReference>
<dbReference type="RefSeq" id="WP_092160134.1">
    <property type="nucleotide sequence ID" value="NZ_FNGA01000002.1"/>
</dbReference>
<protein>
    <submittedName>
        <fullName evidence="8">Putative phosphoesterase</fullName>
    </submittedName>
</protein>
<accession>A0A1G9FWU8</accession>
<evidence type="ECO:0000259" key="7">
    <source>
        <dbReference type="Pfam" id="PF00149"/>
    </source>
</evidence>
<evidence type="ECO:0000256" key="6">
    <source>
        <dbReference type="ARBA" id="ARBA00023211"/>
    </source>
</evidence>
<dbReference type="AlphaFoldDB" id="A0A1G9FWU8"/>
<dbReference type="NCBIfam" id="TIGR01409">
    <property type="entry name" value="TAT_signal_seq"/>
    <property type="match status" value="1"/>
</dbReference>
<keyword evidence="9" id="KW-1185">Reference proteome</keyword>
<dbReference type="GO" id="GO:0008758">
    <property type="term" value="F:UDP-2,3-diacylglucosamine hydrolase activity"/>
    <property type="evidence" value="ECO:0007669"/>
    <property type="project" value="TreeGrafter"/>
</dbReference>
<dbReference type="GO" id="GO:0042597">
    <property type="term" value="C:periplasmic space"/>
    <property type="evidence" value="ECO:0007669"/>
    <property type="project" value="UniProtKB-SubCell"/>
</dbReference>
<proteinExistence type="predicted"/>
<dbReference type="PANTHER" id="PTHR34990">
    <property type="entry name" value="UDP-2,3-DIACYLGLUCOSAMINE HYDROLASE-RELATED"/>
    <property type="match status" value="1"/>
</dbReference>
<sequence length="464" mass="51095">MKLSAEIGNPKAENSFKKKGISRRDFMKFSATTTAAVMSMGPACLLTSCYQGDGGLDPFNNGSNERDLIVVISDLHLGADISYTETKDNLIPLENFLKRVEDSTNVKELVIAGDLLDEWFVPATVDTYQGYDQFDFVERIAVTNKRVFDAFNRIITAGKILVTYVPGNHDLTITDANVENVLPGINQARDAGLLGLGTYSPVGQPKIAIEHGHRYNFFCSPDPISNQVAAPGTILPPGYFFTRIAALHVVQNCKSGADVIPLVIPDPAGTDSQTLLYKYWVKWAWTLKAFPIKNLFNESIIVTNVNKFTVTYKVEDLLPSQAVAKGVILVNLFNGIQDNWAARCLLNNVPVPIPTAEAIDNVISASQTDSMAVTQYFMNPASDKKLVVFGHSHVPKMNVSTSDKGEKTVYVNSGTWIDHNPDNVTMTFVVITPQRADENSQTAVKLYNFENEDVTEMAKDSVRL</sequence>
<keyword evidence="4" id="KW-0479">Metal-binding</keyword>
<organism evidence="8 9">
    <name type="scientific">Maridesulfovibrio ferrireducens</name>
    <dbReference type="NCBI Taxonomy" id="246191"/>
    <lineage>
        <taxon>Bacteria</taxon>
        <taxon>Pseudomonadati</taxon>
        <taxon>Thermodesulfobacteriota</taxon>
        <taxon>Desulfovibrionia</taxon>
        <taxon>Desulfovibrionales</taxon>
        <taxon>Desulfovibrionaceae</taxon>
        <taxon>Maridesulfovibrio</taxon>
    </lineage>
</organism>
<evidence type="ECO:0000313" key="8">
    <source>
        <dbReference type="EMBL" id="SDK92795.1"/>
    </source>
</evidence>
<reference evidence="9" key="1">
    <citation type="submission" date="2016-10" db="EMBL/GenBank/DDBJ databases">
        <authorList>
            <person name="Varghese N."/>
            <person name="Submissions S."/>
        </authorList>
    </citation>
    <scope>NUCLEOTIDE SEQUENCE [LARGE SCALE GENOMIC DNA]</scope>
    <source>
        <strain evidence="9">DSM 16995</strain>
    </source>
</reference>
<dbReference type="OrthoDB" id="8241491at2"/>
<dbReference type="InterPro" id="IPR019546">
    <property type="entry name" value="TAT_signal_bac_arc"/>
</dbReference>
<evidence type="ECO:0000256" key="5">
    <source>
        <dbReference type="ARBA" id="ARBA00023136"/>
    </source>
</evidence>
<dbReference type="STRING" id="246191.SAMN05660337_1736"/>
<evidence type="ECO:0000256" key="4">
    <source>
        <dbReference type="ARBA" id="ARBA00022723"/>
    </source>
</evidence>
<gene>
    <name evidence="8" type="ORF">SAMN05660337_1736</name>
</gene>
<dbReference type="GO" id="GO:0016020">
    <property type="term" value="C:membrane"/>
    <property type="evidence" value="ECO:0007669"/>
    <property type="project" value="GOC"/>
</dbReference>
<evidence type="ECO:0000256" key="3">
    <source>
        <dbReference type="ARBA" id="ARBA00022519"/>
    </source>
</evidence>
<evidence type="ECO:0000256" key="2">
    <source>
        <dbReference type="ARBA" id="ARBA00022475"/>
    </source>
</evidence>
<keyword evidence="2" id="KW-1003">Cell membrane</keyword>
<comment type="subcellular location">
    <subcellularLocation>
        <location evidence="1">Periplasm</location>
    </subcellularLocation>
</comment>
<dbReference type="GO" id="GO:0009245">
    <property type="term" value="P:lipid A biosynthetic process"/>
    <property type="evidence" value="ECO:0007669"/>
    <property type="project" value="TreeGrafter"/>
</dbReference>
<evidence type="ECO:0000313" key="9">
    <source>
        <dbReference type="Proteomes" id="UP000199053"/>
    </source>
</evidence>
<dbReference type="InterPro" id="IPR029052">
    <property type="entry name" value="Metallo-depent_PP-like"/>
</dbReference>
<dbReference type="Gene3D" id="3.60.21.10">
    <property type="match status" value="1"/>
</dbReference>
<keyword evidence="5" id="KW-0472">Membrane</keyword>
<dbReference type="InterPro" id="IPR004843">
    <property type="entry name" value="Calcineurin-like_PHP"/>
</dbReference>
<feature type="domain" description="Calcineurin-like phosphoesterase" evidence="7">
    <location>
        <begin position="69"/>
        <end position="213"/>
    </location>
</feature>
<dbReference type="Proteomes" id="UP000199053">
    <property type="component" value="Unassembled WGS sequence"/>
</dbReference>
<dbReference type="SUPFAM" id="SSF56300">
    <property type="entry name" value="Metallo-dependent phosphatases"/>
    <property type="match status" value="1"/>
</dbReference>
<keyword evidence="3" id="KW-0997">Cell inner membrane</keyword>
<keyword evidence="6" id="KW-0464">Manganese</keyword>
<dbReference type="InterPro" id="IPR043461">
    <property type="entry name" value="LpxH-like"/>
</dbReference>
<evidence type="ECO:0000256" key="1">
    <source>
        <dbReference type="ARBA" id="ARBA00004418"/>
    </source>
</evidence>
<name>A0A1G9FWU8_9BACT</name>
<dbReference type="GO" id="GO:0046872">
    <property type="term" value="F:metal ion binding"/>
    <property type="evidence" value="ECO:0007669"/>
    <property type="project" value="UniProtKB-KW"/>
</dbReference>
<dbReference type="Pfam" id="PF00149">
    <property type="entry name" value="Metallophos"/>
    <property type="match status" value="1"/>
</dbReference>